<dbReference type="PANTHER" id="PTHR34107:SF2">
    <property type="entry name" value="SLL0888 PROTEIN"/>
    <property type="match status" value="1"/>
</dbReference>
<keyword evidence="2" id="KW-0378">Hydrolase</keyword>
<dbReference type="GO" id="GO:0004519">
    <property type="term" value="F:endonuclease activity"/>
    <property type="evidence" value="ECO:0007669"/>
    <property type="project" value="UniProtKB-KW"/>
</dbReference>
<sequence>MAIENSRRLLTYDDYAALPDDGKKYELIHGELILCPSASKRHQGIGARLIAELEYYRKAHPDLIESIIYDFDVNPAPHETVRPDLLVFFQSRKHISTNRKATEVPDIVGEILSRDYPYDLRENTGRSIRIARE</sequence>
<name>A0A937X2C6_9BACT</name>
<evidence type="ECO:0000313" key="3">
    <source>
        <dbReference type="Proteomes" id="UP000703893"/>
    </source>
</evidence>
<dbReference type="InterPro" id="IPR008538">
    <property type="entry name" value="Uma2"/>
</dbReference>
<gene>
    <name evidence="2" type="ORF">FJZ00_00155</name>
</gene>
<dbReference type="SUPFAM" id="SSF52980">
    <property type="entry name" value="Restriction endonuclease-like"/>
    <property type="match status" value="1"/>
</dbReference>
<protein>
    <submittedName>
        <fullName evidence="2">Uma2 family endonuclease</fullName>
    </submittedName>
</protein>
<proteinExistence type="predicted"/>
<evidence type="ECO:0000259" key="1">
    <source>
        <dbReference type="Pfam" id="PF05685"/>
    </source>
</evidence>
<reference evidence="2 3" key="1">
    <citation type="submission" date="2019-03" db="EMBL/GenBank/DDBJ databases">
        <title>Lake Tanganyika Metagenome-Assembled Genomes (MAGs).</title>
        <authorList>
            <person name="Tran P."/>
        </authorList>
    </citation>
    <scope>NUCLEOTIDE SEQUENCE [LARGE SCALE GENOMIC DNA]</scope>
    <source>
        <strain evidence="2">K_DeepCast_65m_m2_236</strain>
    </source>
</reference>
<comment type="caution">
    <text evidence="2">The sequence shown here is derived from an EMBL/GenBank/DDBJ whole genome shotgun (WGS) entry which is preliminary data.</text>
</comment>
<dbReference type="EMBL" id="VGJX01000003">
    <property type="protein sequence ID" value="MBM3273532.1"/>
    <property type="molecule type" value="Genomic_DNA"/>
</dbReference>
<keyword evidence="2" id="KW-0540">Nuclease</keyword>
<accession>A0A937X2C6</accession>
<evidence type="ECO:0000313" key="2">
    <source>
        <dbReference type="EMBL" id="MBM3273532.1"/>
    </source>
</evidence>
<dbReference type="Gene3D" id="3.90.1570.10">
    <property type="entry name" value="tt1808, chain A"/>
    <property type="match status" value="1"/>
</dbReference>
<keyword evidence="2" id="KW-0255">Endonuclease</keyword>
<dbReference type="Proteomes" id="UP000703893">
    <property type="component" value="Unassembled WGS sequence"/>
</dbReference>
<dbReference type="CDD" id="cd06260">
    <property type="entry name" value="DUF820-like"/>
    <property type="match status" value="1"/>
</dbReference>
<dbReference type="PANTHER" id="PTHR34107">
    <property type="entry name" value="SLL0198 PROTEIN-RELATED"/>
    <property type="match status" value="1"/>
</dbReference>
<dbReference type="Pfam" id="PF05685">
    <property type="entry name" value="Uma2"/>
    <property type="match status" value="1"/>
</dbReference>
<feature type="domain" description="Putative restriction endonuclease" evidence="1">
    <location>
        <begin position="13"/>
        <end position="122"/>
    </location>
</feature>
<dbReference type="AlphaFoldDB" id="A0A937X2C6"/>
<dbReference type="InterPro" id="IPR011335">
    <property type="entry name" value="Restrct_endonuc-II-like"/>
</dbReference>
<dbReference type="InterPro" id="IPR012296">
    <property type="entry name" value="Nuclease_put_TT1808"/>
</dbReference>
<organism evidence="2 3">
    <name type="scientific">Candidatus Tanganyikabacteria bacterium</name>
    <dbReference type="NCBI Taxonomy" id="2961651"/>
    <lineage>
        <taxon>Bacteria</taxon>
        <taxon>Bacillati</taxon>
        <taxon>Candidatus Sericytochromatia</taxon>
        <taxon>Candidatus Tanganyikabacteria</taxon>
    </lineage>
</organism>